<protein>
    <submittedName>
        <fullName evidence="1">Uncharacterized protein</fullName>
    </submittedName>
</protein>
<evidence type="ECO:0000313" key="1">
    <source>
        <dbReference type="EMBL" id="MFD2639127.1"/>
    </source>
</evidence>
<organism evidence="1 2">
    <name type="scientific">Piscibacillus salipiscarius</name>
    <dbReference type="NCBI Taxonomy" id="299480"/>
    <lineage>
        <taxon>Bacteria</taxon>
        <taxon>Bacillati</taxon>
        <taxon>Bacillota</taxon>
        <taxon>Bacilli</taxon>
        <taxon>Bacillales</taxon>
        <taxon>Bacillaceae</taxon>
        <taxon>Piscibacillus</taxon>
    </lineage>
</organism>
<sequence>MTRQKLEQQVERHTMQLLIEKGYASPIDLLIKMDRLKPKQVDDWRRKRTPFLERAMAVNLNKLNFILSTLKRVAKAHNLKPKQTNYQSWGKGAKQTLQFSKSGQVQVEKLYSTHYVRL</sequence>
<dbReference type="Proteomes" id="UP001597452">
    <property type="component" value="Unassembled WGS sequence"/>
</dbReference>
<proteinExistence type="predicted"/>
<gene>
    <name evidence="1" type="ORF">ACFSW4_09650</name>
</gene>
<keyword evidence="2" id="KW-1185">Reference proteome</keyword>
<dbReference type="RefSeq" id="WP_054751924.1">
    <property type="nucleotide sequence ID" value="NZ_JBHUMZ010000021.1"/>
</dbReference>
<reference evidence="2" key="1">
    <citation type="journal article" date="2019" name="Int. J. Syst. Evol. Microbiol.">
        <title>The Global Catalogue of Microorganisms (GCM) 10K type strain sequencing project: providing services to taxonomists for standard genome sequencing and annotation.</title>
        <authorList>
            <consortium name="The Broad Institute Genomics Platform"/>
            <consortium name="The Broad Institute Genome Sequencing Center for Infectious Disease"/>
            <person name="Wu L."/>
            <person name="Ma J."/>
        </authorList>
    </citation>
    <scope>NUCLEOTIDE SEQUENCE [LARGE SCALE GENOMIC DNA]</scope>
    <source>
        <strain evidence="2">TISTR 1571</strain>
    </source>
</reference>
<name>A0ABW5QB40_9BACI</name>
<dbReference type="EMBL" id="JBHUMZ010000021">
    <property type="protein sequence ID" value="MFD2639127.1"/>
    <property type="molecule type" value="Genomic_DNA"/>
</dbReference>
<accession>A0ABW5QB40</accession>
<evidence type="ECO:0000313" key="2">
    <source>
        <dbReference type="Proteomes" id="UP001597452"/>
    </source>
</evidence>
<comment type="caution">
    <text evidence="1">The sequence shown here is derived from an EMBL/GenBank/DDBJ whole genome shotgun (WGS) entry which is preliminary data.</text>
</comment>